<dbReference type="PANTHER" id="PTHR23074">
    <property type="entry name" value="AAA DOMAIN-CONTAINING"/>
    <property type="match status" value="1"/>
</dbReference>
<protein>
    <recommendedName>
        <fullName evidence="7">microtubule-severing ATPase</fullName>
        <ecNumber evidence="7">5.6.1.1</ecNumber>
    </recommendedName>
</protein>
<dbReference type="AlphaFoldDB" id="A0AAX4PHS3"/>
<dbReference type="SUPFAM" id="SSF116846">
    <property type="entry name" value="MIT domain"/>
    <property type="match status" value="1"/>
</dbReference>
<name>A0AAX4PHS3_9CHLO</name>
<sequence length="451" mass="50196">MLERWFGRSKGNRTETRDAASTSTSTSSRSQALSGQRRLQEYHRLAKDLVTRAVTYEENYAYKNAKAHYHKAMEIITEALGIDLSSNRTQASDERRLEDLAKWHKSCVERVRHLEQRGKGGQKQKPGAMAKSRAARPNSVSAVSGGTPAKGSAAKKKGDDLREMIEREILDSSPGVSWDDVSGLEKAKQLLREMVILPATRPDIFKGLRAPTRGLLLYGPPGNGKTMLAKATATESTCTFFSVSASTLTSKWVGDSEKLVRVLFEVAAENSPSIVFIDEIDSILSARSANENESSRRLKTEFLIQFDGVSKSDASVFVIGASNRPEELDDAVRRRLAKRIHIPLPDAAGREGALRRLLRGQNIRVSRKEWQWIVDHTEGYSASDIKELCHEAAMMSIRELSPGRLETVAASSVRPMTAEDFRQALLTIKSSVSKDQLDHYERWTREFGTST</sequence>
<comment type="catalytic activity">
    <reaction evidence="6">
        <text>n ATP + n H2O + a microtubule = n ADP + n phosphate + (n+1) alpha/beta tubulin heterodimers.</text>
        <dbReference type="EC" id="5.6.1.1"/>
    </reaction>
</comment>
<dbReference type="Gene3D" id="3.40.50.300">
    <property type="entry name" value="P-loop containing nucleotide triphosphate hydrolases"/>
    <property type="match status" value="1"/>
</dbReference>
<dbReference type="GO" id="GO:0005874">
    <property type="term" value="C:microtubule"/>
    <property type="evidence" value="ECO:0007669"/>
    <property type="project" value="UniProtKB-KW"/>
</dbReference>
<feature type="compositionally biased region" description="Basic and acidic residues" evidence="9">
    <location>
        <begin position="1"/>
        <end position="18"/>
    </location>
</feature>
<dbReference type="PROSITE" id="PS00674">
    <property type="entry name" value="AAA"/>
    <property type="match status" value="1"/>
</dbReference>
<dbReference type="InterPro" id="IPR015415">
    <property type="entry name" value="Spast_Vps4_C"/>
</dbReference>
<evidence type="ECO:0000256" key="1">
    <source>
        <dbReference type="ARBA" id="ARBA00022701"/>
    </source>
</evidence>
<dbReference type="EC" id="5.6.1.1" evidence="7"/>
<dbReference type="InterPro" id="IPR041569">
    <property type="entry name" value="AAA_lid_3"/>
</dbReference>
<dbReference type="Proteomes" id="UP001472866">
    <property type="component" value="Chromosome 11"/>
</dbReference>
<keyword evidence="2 8" id="KW-0547">Nucleotide-binding</keyword>
<dbReference type="SMART" id="SM00382">
    <property type="entry name" value="AAA"/>
    <property type="match status" value="1"/>
</dbReference>
<dbReference type="InterPro" id="IPR003960">
    <property type="entry name" value="ATPase_AAA_CS"/>
</dbReference>
<dbReference type="InterPro" id="IPR003959">
    <property type="entry name" value="ATPase_AAA_core"/>
</dbReference>
<evidence type="ECO:0000256" key="5">
    <source>
        <dbReference type="ARBA" id="ARBA00023235"/>
    </source>
</evidence>
<evidence type="ECO:0000256" key="6">
    <source>
        <dbReference type="ARBA" id="ARBA00036378"/>
    </source>
</evidence>
<evidence type="ECO:0000313" key="11">
    <source>
        <dbReference type="EMBL" id="WZN65284.1"/>
    </source>
</evidence>
<dbReference type="InterPro" id="IPR036181">
    <property type="entry name" value="MIT_dom_sf"/>
</dbReference>
<dbReference type="Pfam" id="PF09336">
    <property type="entry name" value="Vps4_C"/>
    <property type="match status" value="1"/>
</dbReference>
<organism evidence="11 12">
    <name type="scientific">Chloropicon roscoffensis</name>
    <dbReference type="NCBI Taxonomy" id="1461544"/>
    <lineage>
        <taxon>Eukaryota</taxon>
        <taxon>Viridiplantae</taxon>
        <taxon>Chlorophyta</taxon>
        <taxon>Chloropicophyceae</taxon>
        <taxon>Chloropicales</taxon>
        <taxon>Chloropicaceae</taxon>
        <taxon>Chloropicon</taxon>
    </lineage>
</organism>
<keyword evidence="3 8" id="KW-0067">ATP-binding</keyword>
<dbReference type="InterPro" id="IPR003593">
    <property type="entry name" value="AAA+_ATPase"/>
</dbReference>
<comment type="similarity">
    <text evidence="8">Belongs to the AAA ATPase family.</text>
</comment>
<dbReference type="GO" id="GO:0005524">
    <property type="term" value="F:ATP binding"/>
    <property type="evidence" value="ECO:0007669"/>
    <property type="project" value="UniProtKB-KW"/>
</dbReference>
<feature type="compositionally biased region" description="Low complexity" evidence="9">
    <location>
        <begin position="19"/>
        <end position="34"/>
    </location>
</feature>
<evidence type="ECO:0000256" key="7">
    <source>
        <dbReference type="ARBA" id="ARBA00038871"/>
    </source>
</evidence>
<evidence type="ECO:0000256" key="8">
    <source>
        <dbReference type="RuleBase" id="RU003651"/>
    </source>
</evidence>
<keyword evidence="5" id="KW-0413">Isomerase</keyword>
<dbReference type="Gene3D" id="1.10.8.60">
    <property type="match status" value="1"/>
</dbReference>
<dbReference type="FunFam" id="3.40.50.300:FF:000093">
    <property type="entry name" value="Fidgetin-like 1"/>
    <property type="match status" value="1"/>
</dbReference>
<dbReference type="FunFam" id="1.10.8.60:FF:000022">
    <property type="entry name" value="Fidgetin like 1"/>
    <property type="match status" value="1"/>
</dbReference>
<evidence type="ECO:0000256" key="2">
    <source>
        <dbReference type="ARBA" id="ARBA00022741"/>
    </source>
</evidence>
<dbReference type="EMBL" id="CP151511">
    <property type="protein sequence ID" value="WZN65284.1"/>
    <property type="molecule type" value="Genomic_DNA"/>
</dbReference>
<dbReference type="Pfam" id="PF00004">
    <property type="entry name" value="AAA"/>
    <property type="match status" value="1"/>
</dbReference>
<evidence type="ECO:0000259" key="10">
    <source>
        <dbReference type="SMART" id="SM00382"/>
    </source>
</evidence>
<dbReference type="GO" id="GO:0016887">
    <property type="term" value="F:ATP hydrolysis activity"/>
    <property type="evidence" value="ECO:0007669"/>
    <property type="project" value="InterPro"/>
</dbReference>
<keyword evidence="4" id="KW-0472">Membrane</keyword>
<reference evidence="11 12" key="1">
    <citation type="submission" date="2024-03" db="EMBL/GenBank/DDBJ databases">
        <title>Complete genome sequence of the green alga Chloropicon roscoffensis RCC1871.</title>
        <authorList>
            <person name="Lemieux C."/>
            <person name="Pombert J.-F."/>
            <person name="Otis C."/>
            <person name="Turmel M."/>
        </authorList>
    </citation>
    <scope>NUCLEOTIDE SEQUENCE [LARGE SCALE GENOMIC DNA]</scope>
    <source>
        <strain evidence="11 12">RCC1871</strain>
    </source>
</reference>
<feature type="region of interest" description="Disordered" evidence="9">
    <location>
        <begin position="114"/>
        <end position="158"/>
    </location>
</feature>
<dbReference type="Gene3D" id="1.20.58.80">
    <property type="entry name" value="Phosphotransferase system, lactose/cellobiose-type IIA subunit"/>
    <property type="match status" value="1"/>
</dbReference>
<keyword evidence="12" id="KW-1185">Reference proteome</keyword>
<dbReference type="InterPro" id="IPR027417">
    <property type="entry name" value="P-loop_NTPase"/>
</dbReference>
<evidence type="ECO:0000256" key="4">
    <source>
        <dbReference type="ARBA" id="ARBA00023136"/>
    </source>
</evidence>
<dbReference type="Pfam" id="PF17862">
    <property type="entry name" value="AAA_lid_3"/>
    <property type="match status" value="1"/>
</dbReference>
<feature type="region of interest" description="Disordered" evidence="9">
    <location>
        <begin position="1"/>
        <end position="37"/>
    </location>
</feature>
<evidence type="ECO:0000313" key="12">
    <source>
        <dbReference type="Proteomes" id="UP001472866"/>
    </source>
</evidence>
<proteinExistence type="inferred from homology"/>
<evidence type="ECO:0000256" key="9">
    <source>
        <dbReference type="SAM" id="MobiDB-lite"/>
    </source>
</evidence>
<gene>
    <name evidence="11" type="ORF">HKI87_11g68410</name>
</gene>
<accession>A0AAX4PHS3</accession>
<dbReference type="CDD" id="cd19509">
    <property type="entry name" value="RecA-like_VPS4-like"/>
    <property type="match status" value="1"/>
</dbReference>
<dbReference type="InterPro" id="IPR050304">
    <property type="entry name" value="MT-severing_AAA_ATPase"/>
</dbReference>
<feature type="domain" description="AAA+ ATPase" evidence="10">
    <location>
        <begin position="211"/>
        <end position="346"/>
    </location>
</feature>
<dbReference type="GO" id="GO:0008568">
    <property type="term" value="F:microtubule severing ATPase activity"/>
    <property type="evidence" value="ECO:0007669"/>
    <property type="project" value="UniProtKB-EC"/>
</dbReference>
<evidence type="ECO:0000256" key="3">
    <source>
        <dbReference type="ARBA" id="ARBA00022840"/>
    </source>
</evidence>
<keyword evidence="1" id="KW-0493">Microtubule</keyword>
<dbReference type="PANTHER" id="PTHR23074:SF86">
    <property type="entry name" value="SPASTIN"/>
    <property type="match status" value="1"/>
</dbReference>
<dbReference type="SUPFAM" id="SSF52540">
    <property type="entry name" value="P-loop containing nucleoside triphosphate hydrolases"/>
    <property type="match status" value="1"/>
</dbReference>